<dbReference type="InterPro" id="IPR007492">
    <property type="entry name" value="LytTR_DNA-bd_dom"/>
</dbReference>
<comment type="caution">
    <text evidence="3">The sequence shown here is derived from an EMBL/GenBank/DDBJ whole genome shotgun (WGS) entry which is preliminary data.</text>
</comment>
<organism evidence="3 4">
    <name type="scientific">Sphingobacterium zeae</name>
    <dbReference type="NCBI Taxonomy" id="1776859"/>
    <lineage>
        <taxon>Bacteria</taxon>
        <taxon>Pseudomonadati</taxon>
        <taxon>Bacteroidota</taxon>
        <taxon>Sphingobacteriia</taxon>
        <taxon>Sphingobacteriales</taxon>
        <taxon>Sphingobacteriaceae</taxon>
        <taxon>Sphingobacterium</taxon>
    </lineage>
</organism>
<reference evidence="3 4" key="1">
    <citation type="submission" date="2023-07" db="EMBL/GenBank/DDBJ databases">
        <title>Functional and genomic diversity of the sorghum phyllosphere microbiome.</title>
        <authorList>
            <person name="Shade A."/>
        </authorList>
    </citation>
    <scope>NUCLEOTIDE SEQUENCE [LARGE SCALE GENOMIC DNA]</scope>
    <source>
        <strain evidence="3 4">SORGH_AS_0892</strain>
    </source>
</reference>
<dbReference type="Gene3D" id="2.40.50.1020">
    <property type="entry name" value="LytTr DNA-binding domain"/>
    <property type="match status" value="1"/>
</dbReference>
<evidence type="ECO:0000313" key="3">
    <source>
        <dbReference type="EMBL" id="MDQ1151834.1"/>
    </source>
</evidence>
<sequence>MQTKKLIETFHSEIHVNYLPIRLQLLLAILLGNFFCSPGAFLVFDARYSAPKFYLYWLLSASIAMAVLSGMHMFNKYMDRKLSWLTDFKPRLIRQVLYGWVLPSLLTVTFAILLFLPLNEKGWRVAMRYMSNQFGFLFLFMFILNLLFMVIYVMRFARFVKDQYLEAQMEKTVLREIIVTYEEQQLKAEAERVDDISDAVSLDSCLKVKYGYEDNYVPLHGIALIKSSADDKRLLTLNGSREYTHNYSLDNLMKVLDHDQYYLMYRRYIVNRTIIKGYKPLANGVLTIDLKDNYAQQEDVMVSRYDAADFKRWFEMSAE</sequence>
<gene>
    <name evidence="3" type="ORF">QE382_003818</name>
</gene>
<proteinExistence type="predicted"/>
<evidence type="ECO:0000259" key="2">
    <source>
        <dbReference type="SMART" id="SM00850"/>
    </source>
</evidence>
<name>A0ABU0UAI8_9SPHI</name>
<feature type="transmembrane region" description="Helical" evidence="1">
    <location>
        <begin position="21"/>
        <end position="42"/>
    </location>
</feature>
<evidence type="ECO:0000256" key="1">
    <source>
        <dbReference type="SAM" id="Phobius"/>
    </source>
</evidence>
<dbReference type="Proteomes" id="UP001244640">
    <property type="component" value="Unassembled WGS sequence"/>
</dbReference>
<protein>
    <recommendedName>
        <fullName evidence="2">HTH LytTR-type domain-containing protein</fullName>
    </recommendedName>
</protein>
<keyword evidence="1" id="KW-0472">Membrane</keyword>
<evidence type="ECO:0000313" key="4">
    <source>
        <dbReference type="Proteomes" id="UP001244640"/>
    </source>
</evidence>
<dbReference type="SMART" id="SM00850">
    <property type="entry name" value="LytTR"/>
    <property type="match status" value="1"/>
</dbReference>
<feature type="transmembrane region" description="Helical" evidence="1">
    <location>
        <begin position="96"/>
        <end position="116"/>
    </location>
</feature>
<dbReference type="RefSeq" id="WP_307187261.1">
    <property type="nucleotide sequence ID" value="NZ_JAUTBA010000001.1"/>
</dbReference>
<accession>A0ABU0UAI8</accession>
<keyword evidence="4" id="KW-1185">Reference proteome</keyword>
<dbReference type="EMBL" id="JAUTBA010000001">
    <property type="protein sequence ID" value="MDQ1151834.1"/>
    <property type="molecule type" value="Genomic_DNA"/>
</dbReference>
<feature type="domain" description="HTH LytTR-type" evidence="2">
    <location>
        <begin position="212"/>
        <end position="315"/>
    </location>
</feature>
<keyword evidence="1" id="KW-0812">Transmembrane</keyword>
<keyword evidence="1" id="KW-1133">Transmembrane helix</keyword>
<feature type="transmembrane region" description="Helical" evidence="1">
    <location>
        <begin position="136"/>
        <end position="154"/>
    </location>
</feature>
<feature type="transmembrane region" description="Helical" evidence="1">
    <location>
        <begin position="54"/>
        <end position="75"/>
    </location>
</feature>
<dbReference type="Pfam" id="PF04397">
    <property type="entry name" value="LytTR"/>
    <property type="match status" value="1"/>
</dbReference>